<reference evidence="2" key="1">
    <citation type="journal article" date="2020" name="Stud. Mycol.">
        <title>101 Dothideomycetes genomes: a test case for predicting lifestyles and emergence of pathogens.</title>
        <authorList>
            <person name="Haridas S."/>
            <person name="Albert R."/>
            <person name="Binder M."/>
            <person name="Bloem J."/>
            <person name="Labutti K."/>
            <person name="Salamov A."/>
            <person name="Andreopoulos B."/>
            <person name="Baker S."/>
            <person name="Barry K."/>
            <person name="Bills G."/>
            <person name="Bluhm B."/>
            <person name="Cannon C."/>
            <person name="Castanera R."/>
            <person name="Culley D."/>
            <person name="Daum C."/>
            <person name="Ezra D."/>
            <person name="Gonzalez J."/>
            <person name="Henrissat B."/>
            <person name="Kuo A."/>
            <person name="Liang C."/>
            <person name="Lipzen A."/>
            <person name="Lutzoni F."/>
            <person name="Magnuson J."/>
            <person name="Mondo S."/>
            <person name="Nolan M."/>
            <person name="Ohm R."/>
            <person name="Pangilinan J."/>
            <person name="Park H.-J."/>
            <person name="Ramirez L."/>
            <person name="Alfaro M."/>
            <person name="Sun H."/>
            <person name="Tritt A."/>
            <person name="Yoshinaga Y."/>
            <person name="Zwiers L.-H."/>
            <person name="Turgeon B."/>
            <person name="Goodwin S."/>
            <person name="Spatafora J."/>
            <person name="Crous P."/>
            <person name="Grigoriev I."/>
        </authorList>
    </citation>
    <scope>NUCLEOTIDE SEQUENCE</scope>
    <source>
        <strain evidence="2">CBS 175.79</strain>
    </source>
</reference>
<protein>
    <submittedName>
        <fullName evidence="2">Uncharacterized protein</fullName>
    </submittedName>
</protein>
<keyword evidence="3" id="KW-1185">Reference proteome</keyword>
<evidence type="ECO:0000313" key="2">
    <source>
        <dbReference type="EMBL" id="KAF2013368.1"/>
    </source>
</evidence>
<gene>
    <name evidence="2" type="ORF">BU24DRAFT_236105</name>
</gene>
<evidence type="ECO:0000313" key="3">
    <source>
        <dbReference type="Proteomes" id="UP000799778"/>
    </source>
</evidence>
<sequence length="126" mass="14212">MARALQMGWIKAGCSSRQANLGSANPGRARRQGWSSHKRIGGSASTDSGHLWFVRGSTMIGLVDRLMMQREGRASPAICIVLRSRFLYSALSFYLLTLFVLERESNQIISRFLRTSISYFVRRHST</sequence>
<organism evidence="2 3">
    <name type="scientific">Aaosphaeria arxii CBS 175.79</name>
    <dbReference type="NCBI Taxonomy" id="1450172"/>
    <lineage>
        <taxon>Eukaryota</taxon>
        <taxon>Fungi</taxon>
        <taxon>Dikarya</taxon>
        <taxon>Ascomycota</taxon>
        <taxon>Pezizomycotina</taxon>
        <taxon>Dothideomycetes</taxon>
        <taxon>Pleosporomycetidae</taxon>
        <taxon>Pleosporales</taxon>
        <taxon>Pleosporales incertae sedis</taxon>
        <taxon>Aaosphaeria</taxon>
    </lineage>
</organism>
<dbReference type="RefSeq" id="XP_033381707.1">
    <property type="nucleotide sequence ID" value="XM_033522234.1"/>
</dbReference>
<dbReference type="AlphaFoldDB" id="A0A6A5XJC6"/>
<feature type="compositionally biased region" description="Basic residues" evidence="1">
    <location>
        <begin position="28"/>
        <end position="40"/>
    </location>
</feature>
<dbReference type="EMBL" id="ML978071">
    <property type="protein sequence ID" value="KAF2013368.1"/>
    <property type="molecule type" value="Genomic_DNA"/>
</dbReference>
<evidence type="ECO:0000256" key="1">
    <source>
        <dbReference type="SAM" id="MobiDB-lite"/>
    </source>
</evidence>
<accession>A0A6A5XJC6</accession>
<dbReference type="GeneID" id="54279631"/>
<dbReference type="Proteomes" id="UP000799778">
    <property type="component" value="Unassembled WGS sequence"/>
</dbReference>
<proteinExistence type="predicted"/>
<name>A0A6A5XJC6_9PLEO</name>
<feature type="region of interest" description="Disordered" evidence="1">
    <location>
        <begin position="17"/>
        <end position="43"/>
    </location>
</feature>